<keyword evidence="1" id="KW-1133">Transmembrane helix</keyword>
<protein>
    <submittedName>
        <fullName evidence="2">Prophage PssSM-01, Orf15</fullName>
    </submittedName>
</protein>
<reference evidence="2 3" key="1">
    <citation type="submission" date="2018-08" db="EMBL/GenBank/DDBJ databases">
        <title>Recombination of ecologically and evolutionarily significant loci maintains genetic cohesion in the Pseudomonas syringae species complex.</title>
        <authorList>
            <person name="Dillon M."/>
            <person name="Thakur S."/>
            <person name="Almeida R.N.D."/>
            <person name="Weir B.S."/>
            <person name="Guttman D.S."/>
        </authorList>
    </citation>
    <scope>NUCLEOTIDE SEQUENCE [LARGE SCALE GENOMIC DNA]</scope>
    <source>
        <strain evidence="2 3">ICMP 19589</strain>
    </source>
</reference>
<dbReference type="AlphaFoldDB" id="A0A7Z6U9Y5"/>
<sequence length="82" mass="9028">MRALPNPDRKRTSLMSTNQVAQDTAIALVKASPAIGVAATGATGAVDWSTVAYMLTAFYMVLQILLLIPKYRQMLREWETKA</sequence>
<proteinExistence type="predicted"/>
<feature type="transmembrane region" description="Helical" evidence="1">
    <location>
        <begin position="50"/>
        <end position="68"/>
    </location>
</feature>
<keyword evidence="1" id="KW-0472">Membrane</keyword>
<evidence type="ECO:0000313" key="2">
    <source>
        <dbReference type="EMBL" id="RMP81256.1"/>
    </source>
</evidence>
<gene>
    <name evidence="2" type="ORF">ALQ15_100973</name>
</gene>
<accession>A0A7Z6U9Y5</accession>
<dbReference type="Proteomes" id="UP000282289">
    <property type="component" value="Unassembled WGS sequence"/>
</dbReference>
<dbReference type="EMBL" id="RBQT01000050">
    <property type="protein sequence ID" value="RMP81256.1"/>
    <property type="molecule type" value="Genomic_DNA"/>
</dbReference>
<name>A0A7Z6U9Y5_PSESF</name>
<comment type="caution">
    <text evidence="2">The sequence shown here is derived from an EMBL/GenBank/DDBJ whole genome shotgun (WGS) entry which is preliminary data.</text>
</comment>
<keyword evidence="1" id="KW-0812">Transmembrane</keyword>
<evidence type="ECO:0000256" key="1">
    <source>
        <dbReference type="SAM" id="Phobius"/>
    </source>
</evidence>
<organism evidence="2 3">
    <name type="scientific">Pseudomonas syringae pv. actinidiae</name>
    <dbReference type="NCBI Taxonomy" id="103796"/>
    <lineage>
        <taxon>Bacteria</taxon>
        <taxon>Pseudomonadati</taxon>
        <taxon>Pseudomonadota</taxon>
        <taxon>Gammaproteobacteria</taxon>
        <taxon>Pseudomonadales</taxon>
        <taxon>Pseudomonadaceae</taxon>
        <taxon>Pseudomonas</taxon>
        <taxon>Pseudomonas syringae</taxon>
    </lineage>
</organism>
<evidence type="ECO:0000313" key="3">
    <source>
        <dbReference type="Proteomes" id="UP000282289"/>
    </source>
</evidence>